<keyword evidence="1" id="KW-0472">Membrane</keyword>
<dbReference type="EMBL" id="LUGG01000003">
    <property type="protein sequence ID" value="OBZ76259.1"/>
    <property type="molecule type" value="Genomic_DNA"/>
</dbReference>
<feature type="transmembrane region" description="Helical" evidence="1">
    <location>
        <begin position="50"/>
        <end position="71"/>
    </location>
</feature>
<keyword evidence="1" id="KW-1133">Transmembrane helix</keyword>
<dbReference type="GO" id="GO:0005886">
    <property type="term" value="C:plasma membrane"/>
    <property type="evidence" value="ECO:0007669"/>
    <property type="project" value="TreeGrafter"/>
</dbReference>
<dbReference type="GO" id="GO:0000148">
    <property type="term" value="C:1,3-beta-D-glucan synthase complex"/>
    <property type="evidence" value="ECO:0007669"/>
    <property type="project" value="InterPro"/>
</dbReference>
<dbReference type="PANTHER" id="PTHR12741:SF48">
    <property type="entry name" value="1,3-BETA-GLUCAN SYNTHASE COMPONENT FKS1-RELATED"/>
    <property type="match status" value="1"/>
</dbReference>
<keyword evidence="4" id="KW-1185">Reference proteome</keyword>
<organism evidence="3 4">
    <name type="scientific">Grifola frondosa</name>
    <name type="common">Maitake</name>
    <name type="synonym">Polyporus frondosus</name>
    <dbReference type="NCBI Taxonomy" id="5627"/>
    <lineage>
        <taxon>Eukaryota</taxon>
        <taxon>Fungi</taxon>
        <taxon>Dikarya</taxon>
        <taxon>Basidiomycota</taxon>
        <taxon>Agaricomycotina</taxon>
        <taxon>Agaricomycetes</taxon>
        <taxon>Polyporales</taxon>
        <taxon>Grifolaceae</taxon>
        <taxon>Grifola</taxon>
    </lineage>
</organism>
<dbReference type="OrthoDB" id="1880850at2759"/>
<dbReference type="InterPro" id="IPR003440">
    <property type="entry name" value="Glyco_trans_48_dom"/>
</dbReference>
<dbReference type="GO" id="GO:0003843">
    <property type="term" value="F:1,3-beta-D-glucan synthase activity"/>
    <property type="evidence" value="ECO:0007669"/>
    <property type="project" value="InterPro"/>
</dbReference>
<evidence type="ECO:0000259" key="2">
    <source>
        <dbReference type="Pfam" id="PF02364"/>
    </source>
</evidence>
<dbReference type="Pfam" id="PF02364">
    <property type="entry name" value="Glucan_synthase"/>
    <property type="match status" value="1"/>
</dbReference>
<reference evidence="3 4" key="1">
    <citation type="submission" date="2016-03" db="EMBL/GenBank/DDBJ databases">
        <title>Whole genome sequencing of Grifola frondosa 9006-11.</title>
        <authorList>
            <person name="Min B."/>
            <person name="Park H."/>
            <person name="Kim J.-G."/>
            <person name="Cho H."/>
            <person name="Oh Y.-L."/>
            <person name="Kong W.-S."/>
            <person name="Choi I.-G."/>
        </authorList>
    </citation>
    <scope>NUCLEOTIDE SEQUENCE [LARGE SCALE GENOMIC DNA]</scope>
    <source>
        <strain evidence="3 4">9006-11</strain>
    </source>
</reference>
<dbReference type="AlphaFoldDB" id="A0A1C7MIN1"/>
<dbReference type="STRING" id="5627.A0A1C7MIN1"/>
<dbReference type="GO" id="GO:0006075">
    <property type="term" value="P:(1-&gt;3)-beta-D-glucan biosynthetic process"/>
    <property type="evidence" value="ECO:0007669"/>
    <property type="project" value="InterPro"/>
</dbReference>
<comment type="caution">
    <text evidence="3">The sequence shown here is derived from an EMBL/GenBank/DDBJ whole genome shotgun (WGS) entry which is preliminary data.</text>
</comment>
<feature type="transmembrane region" description="Helical" evidence="1">
    <location>
        <begin position="362"/>
        <end position="380"/>
    </location>
</feature>
<sequence length="528" mass="60205">MLVILSVQIFIVTMVFLGTLNDQLLVCKYSSSGQFIGTTGCYNLTPAFQWIDHCIISIFLVFMIAYLPLFLQELVERGTGKAVFRLAKHFGSASPAFEVFSTQISSHSIITNLTFGGARYIATGRGFATTRISFSILYSRFAGPSIYLGMRTLIMLLYVTLTIWTGWVTYFWVSILALCISPFLFNPHQFSFADFIIDYRVLAMDEPRQLARTPEFLDWLLPVITDYDYRLQEEEARASSEKLSGDVPRAGWRAVLFSEVIFPIVMATLFVIAYMFVKSFPDKDGKQPPSPLIRIAIVSLGPIVWNAAILLVLFMFSLFLGPMLDTPFPKFGSLMAFLGHSLGVIGMIAFFEFLWFLELWNVAHAVLGLIAVIFIQRAIHKVLISVFLSREFKHDETNRAWWTGKWYGRGLGSHAMSQPAREFIVKIIELSLWSSDFLTGHLLLFLLTPPILIPYFDRLHSTMLFWLRPSKQIRAPLYSIKQKRQRRWIVIKYGAVYVLAIGIFVALIVIPLVFRQSLTFNCSICQQV</sequence>
<feature type="domain" description="Glycosyl transferase 48" evidence="2">
    <location>
        <begin position="1"/>
        <end position="323"/>
    </location>
</feature>
<feature type="transmembrane region" description="Helical" evidence="1">
    <location>
        <begin position="167"/>
        <end position="185"/>
    </location>
</feature>
<evidence type="ECO:0000313" key="4">
    <source>
        <dbReference type="Proteomes" id="UP000092993"/>
    </source>
</evidence>
<gene>
    <name evidence="3" type="primary">FKS1_0</name>
    <name evidence="3" type="ORF">A0H81_03023</name>
</gene>
<dbReference type="GO" id="GO:0051278">
    <property type="term" value="P:fungal-type cell wall polysaccharide biosynthetic process"/>
    <property type="evidence" value="ECO:0007669"/>
    <property type="project" value="TreeGrafter"/>
</dbReference>
<feature type="transmembrane region" description="Helical" evidence="1">
    <location>
        <begin position="297"/>
        <end position="321"/>
    </location>
</feature>
<feature type="transmembrane region" description="Helical" evidence="1">
    <location>
        <begin position="141"/>
        <end position="161"/>
    </location>
</feature>
<protein>
    <submittedName>
        <fullName evidence="3">1,3-beta-glucan synthase component FKS1</fullName>
    </submittedName>
</protein>
<dbReference type="OMA" id="LRTIIFH"/>
<keyword evidence="1" id="KW-0812">Transmembrane</keyword>
<feature type="transmembrane region" description="Helical" evidence="1">
    <location>
        <begin position="254"/>
        <end position="277"/>
    </location>
</feature>
<accession>A0A1C7MIN1</accession>
<proteinExistence type="predicted"/>
<dbReference type="PANTHER" id="PTHR12741">
    <property type="entry name" value="LYST-INTERACTING PROTEIN LIP5 DOPAMINE RESPONSIVE PROTEIN DRG-1"/>
    <property type="match status" value="1"/>
</dbReference>
<feature type="transmembrane region" description="Helical" evidence="1">
    <location>
        <begin position="490"/>
        <end position="514"/>
    </location>
</feature>
<name>A0A1C7MIN1_GRIFR</name>
<dbReference type="Proteomes" id="UP000092993">
    <property type="component" value="Unassembled WGS sequence"/>
</dbReference>
<evidence type="ECO:0000256" key="1">
    <source>
        <dbReference type="SAM" id="Phobius"/>
    </source>
</evidence>
<feature type="transmembrane region" description="Helical" evidence="1">
    <location>
        <begin position="333"/>
        <end position="356"/>
    </location>
</feature>
<evidence type="ECO:0000313" key="3">
    <source>
        <dbReference type="EMBL" id="OBZ76259.1"/>
    </source>
</evidence>